<keyword evidence="2" id="KW-1133">Transmembrane helix</keyword>
<feature type="region of interest" description="Disordered" evidence="1">
    <location>
        <begin position="41"/>
        <end position="60"/>
    </location>
</feature>
<feature type="transmembrane region" description="Helical" evidence="2">
    <location>
        <begin position="12"/>
        <end position="35"/>
    </location>
</feature>
<keyword evidence="2" id="KW-0812">Transmembrane</keyword>
<reference evidence="3" key="1">
    <citation type="journal article" date="2020" name="Sci. Rep.">
        <title>A novel Asfarvirus-like virus identified as a potential cause of mass mortality of abalone.</title>
        <authorList>
            <person name="Matsuyama T."/>
            <person name="Takano T."/>
            <person name="Nishiki I."/>
            <person name="Fujiwara A."/>
            <person name="Kiryu I."/>
            <person name="Inada M."/>
            <person name="Sakai T."/>
            <person name="Terashima S."/>
            <person name="Matsuura Y."/>
            <person name="Isowa K."/>
            <person name="Nakayasu C."/>
        </authorList>
    </citation>
    <scope>NUCLEOTIDE SEQUENCE</scope>
</reference>
<accession>A0A5K7XYI8</accession>
<feature type="compositionally biased region" description="Basic residues" evidence="1">
    <location>
        <begin position="49"/>
        <end position="60"/>
    </location>
</feature>
<evidence type="ECO:0000256" key="2">
    <source>
        <dbReference type="SAM" id="Phobius"/>
    </source>
</evidence>
<proteinExistence type="predicted"/>
<evidence type="ECO:0000256" key="1">
    <source>
        <dbReference type="SAM" id="MobiDB-lite"/>
    </source>
</evidence>
<keyword evidence="2" id="KW-0472">Membrane</keyword>
<dbReference type="EMBL" id="LC506465">
    <property type="protein sequence ID" value="BBO53985.1"/>
    <property type="molecule type" value="Genomic_DNA"/>
</dbReference>
<sequence>MELIVRIMASFPLLVLLTSLVIMHVTALSFIYYYIITQSFATQSPPPAPRRRRRPNLCGG</sequence>
<organism evidence="3">
    <name type="scientific">Abalone asfa-like virus</name>
    <dbReference type="NCBI Taxonomy" id="2839893"/>
    <lineage>
        <taxon>Viruses</taxon>
        <taxon>Varidnaviria</taxon>
        <taxon>Bamfordvirae</taxon>
        <taxon>Nucleocytoviricota</taxon>
        <taxon>Pokkesviricetes</taxon>
        <taxon>Asfuvirales</taxon>
        <taxon>Asfarviridae</taxon>
    </lineage>
</organism>
<name>A0A5K7XYI8_9VIRU</name>
<evidence type="ECO:0000313" key="3">
    <source>
        <dbReference type="EMBL" id="BBO53985.1"/>
    </source>
</evidence>
<protein>
    <submittedName>
        <fullName evidence="3">Uncharacterized protein</fullName>
    </submittedName>
</protein>